<keyword evidence="1" id="KW-1133">Transmembrane helix</keyword>
<evidence type="ECO:0000313" key="3">
    <source>
        <dbReference type="Proteomes" id="UP000029224"/>
    </source>
</evidence>
<keyword evidence="3" id="KW-1185">Reference proteome</keyword>
<feature type="transmembrane region" description="Helical" evidence="1">
    <location>
        <begin position="12"/>
        <end position="30"/>
    </location>
</feature>
<organism evidence="2 3">
    <name type="scientific">Vibrio maritimus</name>
    <dbReference type="NCBI Taxonomy" id="990268"/>
    <lineage>
        <taxon>Bacteria</taxon>
        <taxon>Pseudomonadati</taxon>
        <taxon>Pseudomonadota</taxon>
        <taxon>Gammaproteobacteria</taxon>
        <taxon>Vibrionales</taxon>
        <taxon>Vibrionaceae</taxon>
        <taxon>Vibrio</taxon>
    </lineage>
</organism>
<sequence>MDVHNDEKLISIQSAMIVGCLSLTLIPLFYKVDVPGMKIPDCTMEEVVETPIFFFVSKTVVDKYGLEEVNAELDKSVRKSNVIMKNSCIPMKRTLAAVETVDFNSASLFDIDQIRRQLAKRVGEEKVNNIERLPNQFYGVILADEDGYFEYDTIGTTNPDENSQFFMLSEHADEYTLEHELGHLSWAWHDDRSWFKVLDERLEQHTSEMNKDRLKPYARGYQCGGAGTIMSYEPELLSIYSSPDITNNGRACGDEQYADNARQLREFARDLKTENAATENR</sequence>
<comment type="caution">
    <text evidence="2">The sequence shown here is derived from an EMBL/GenBank/DDBJ whole genome shotgun (WGS) entry which is preliminary data.</text>
</comment>
<reference evidence="2 3" key="2">
    <citation type="submission" date="2014-09" db="EMBL/GenBank/DDBJ databases">
        <authorList>
            <consortium name="NBRP consortium"/>
            <person name="Sawabe T."/>
            <person name="Meirelles P."/>
            <person name="Nakanishi M."/>
            <person name="Sayaka M."/>
            <person name="Hattori M."/>
            <person name="Ohkuma M."/>
        </authorList>
    </citation>
    <scope>NUCLEOTIDE SEQUENCE [LARGE SCALE GENOMIC DNA]</scope>
    <source>
        <strain evidence="2 3">JCM 19240</strain>
    </source>
</reference>
<protein>
    <submittedName>
        <fullName evidence="2">Uncharacterized protein</fullName>
    </submittedName>
</protein>
<keyword evidence="1" id="KW-0812">Transmembrane</keyword>
<reference evidence="2 3" key="1">
    <citation type="submission" date="2014-09" db="EMBL/GenBank/DDBJ databases">
        <title>Vibrio maritimus JCM 19240. (C210) whole genome shotgun sequence.</title>
        <authorList>
            <person name="Sawabe T."/>
            <person name="Meirelles P."/>
            <person name="Nakanishi M."/>
            <person name="Sayaka M."/>
            <person name="Hattori M."/>
            <person name="Ohkuma M."/>
        </authorList>
    </citation>
    <scope>NUCLEOTIDE SEQUENCE [LARGE SCALE GENOMIC DNA]</scope>
    <source>
        <strain evidence="2 3">JCM 19240</strain>
    </source>
</reference>
<dbReference type="Proteomes" id="UP000029224">
    <property type="component" value="Unassembled WGS sequence"/>
</dbReference>
<name>A0A090TBT1_9VIBR</name>
<dbReference type="AlphaFoldDB" id="A0A090TBT1"/>
<dbReference type="OrthoDB" id="5818880at2"/>
<proteinExistence type="predicted"/>
<evidence type="ECO:0000256" key="1">
    <source>
        <dbReference type="SAM" id="Phobius"/>
    </source>
</evidence>
<keyword evidence="1" id="KW-0472">Membrane</keyword>
<evidence type="ECO:0000313" key="2">
    <source>
        <dbReference type="EMBL" id="GAL36748.1"/>
    </source>
</evidence>
<dbReference type="EMBL" id="BBMT01000012">
    <property type="protein sequence ID" value="GAL36748.1"/>
    <property type="molecule type" value="Genomic_DNA"/>
</dbReference>
<accession>A0A090TBT1</accession>
<gene>
    <name evidence="2" type="ORF">JCM19240_2817</name>
</gene>